<organism evidence="6">
    <name type="scientific">Parabacteroides goldsteinii</name>
    <dbReference type="NCBI Taxonomy" id="328812"/>
    <lineage>
        <taxon>Bacteria</taxon>
        <taxon>Pseudomonadati</taxon>
        <taxon>Bacteroidota</taxon>
        <taxon>Bacteroidia</taxon>
        <taxon>Bacteroidales</taxon>
        <taxon>Tannerellaceae</taxon>
        <taxon>Parabacteroides</taxon>
    </lineage>
</organism>
<evidence type="ECO:0000256" key="5">
    <source>
        <dbReference type="RuleBase" id="RU361279"/>
    </source>
</evidence>
<dbReference type="NCBIfam" id="TIGR02727">
    <property type="entry name" value="MTHFS_bact"/>
    <property type="match status" value="1"/>
</dbReference>
<keyword evidence="5" id="KW-0479">Metal-binding</keyword>
<sequence length="189" mass="21657">MQTKELQESKQQLRKYIASLKKSYKKTTLLDLSEEIMKRLEETELFRQASCIALYNAIPGEVQTAGFLEKWFEKKQLLLPLIVGDDLRLLPYNGTDSLKPGIFGIMEPIEQKTTVDESEIDLIIVPGVAFDRQLNRMGRGKGYYDRLLSTLQAPKIGICFDFQLQDTVPTESFDKKMDMIITEKEIVNG</sequence>
<evidence type="ECO:0000313" key="6">
    <source>
        <dbReference type="EMBL" id="MRY12422.1"/>
    </source>
</evidence>
<dbReference type="InterPro" id="IPR024185">
    <property type="entry name" value="FTHF_cligase-like_sf"/>
</dbReference>
<proteinExistence type="inferred from homology"/>
<feature type="binding site" evidence="4">
    <location>
        <begin position="136"/>
        <end position="144"/>
    </location>
    <ligand>
        <name>ATP</name>
        <dbReference type="ChEBI" id="CHEBI:30616"/>
    </ligand>
</feature>
<dbReference type="PANTHER" id="PTHR23407:SF1">
    <property type="entry name" value="5-FORMYLTETRAHYDROFOLATE CYCLO-LIGASE"/>
    <property type="match status" value="1"/>
</dbReference>
<dbReference type="PIRSF" id="PIRSF006806">
    <property type="entry name" value="FTHF_cligase"/>
    <property type="match status" value="1"/>
</dbReference>
<dbReference type="InterPro" id="IPR037171">
    <property type="entry name" value="NagB/RpiA_transferase-like"/>
</dbReference>
<dbReference type="EC" id="6.3.3.2" evidence="5"/>
<feature type="binding site" evidence="4">
    <location>
        <position position="61"/>
    </location>
    <ligand>
        <name>substrate</name>
    </ligand>
</feature>
<comment type="catalytic activity">
    <reaction evidence="5">
        <text>(6S)-5-formyl-5,6,7,8-tetrahydrofolate + ATP = (6R)-5,10-methenyltetrahydrofolate + ADP + phosphate</text>
        <dbReference type="Rhea" id="RHEA:10488"/>
        <dbReference type="ChEBI" id="CHEBI:30616"/>
        <dbReference type="ChEBI" id="CHEBI:43474"/>
        <dbReference type="ChEBI" id="CHEBI:57455"/>
        <dbReference type="ChEBI" id="CHEBI:57457"/>
        <dbReference type="ChEBI" id="CHEBI:456216"/>
        <dbReference type="EC" id="6.3.3.2"/>
    </reaction>
</comment>
<comment type="caution">
    <text evidence="6">The sequence shown here is derived from an EMBL/GenBank/DDBJ whole genome shotgun (WGS) entry which is preliminary data.</text>
</comment>
<accession>A0A6G1ZF24</accession>
<comment type="cofactor">
    <cofactor evidence="5">
        <name>Mg(2+)</name>
        <dbReference type="ChEBI" id="CHEBI:18420"/>
    </cofactor>
</comment>
<dbReference type="GO" id="GO:0009396">
    <property type="term" value="P:folic acid-containing compound biosynthetic process"/>
    <property type="evidence" value="ECO:0007669"/>
    <property type="project" value="TreeGrafter"/>
</dbReference>
<protein>
    <recommendedName>
        <fullName evidence="5">5-formyltetrahydrofolate cyclo-ligase</fullName>
        <ecNumber evidence="5">6.3.3.2</ecNumber>
    </recommendedName>
</protein>
<reference evidence="6" key="1">
    <citation type="journal article" date="2019" name="Nat. Med.">
        <title>A library of human gut bacterial isolates paired with longitudinal multiomics data enables mechanistic microbiome research.</title>
        <authorList>
            <person name="Poyet M."/>
            <person name="Groussin M."/>
            <person name="Gibbons S.M."/>
            <person name="Avila-Pacheco J."/>
            <person name="Jiang X."/>
            <person name="Kearney S.M."/>
            <person name="Perrotta A.R."/>
            <person name="Berdy B."/>
            <person name="Zhao S."/>
            <person name="Lieberman T.D."/>
            <person name="Swanson P.K."/>
            <person name="Smith M."/>
            <person name="Roesemann S."/>
            <person name="Alexander J.E."/>
            <person name="Rich S.A."/>
            <person name="Livny J."/>
            <person name="Vlamakis H."/>
            <person name="Clish C."/>
            <person name="Bullock K."/>
            <person name="Deik A."/>
            <person name="Scott J."/>
            <person name="Pierce K.A."/>
            <person name="Xavier R.J."/>
            <person name="Alm E.J."/>
        </authorList>
    </citation>
    <scope>NUCLEOTIDE SEQUENCE</scope>
    <source>
        <strain evidence="6">BIOML-A4</strain>
    </source>
</reference>
<comment type="similarity">
    <text evidence="1 5">Belongs to the 5-formyltetrahydrofolate cyclo-ligase family.</text>
</comment>
<dbReference type="SUPFAM" id="SSF100950">
    <property type="entry name" value="NagB/RpiA/CoA transferase-like"/>
    <property type="match status" value="1"/>
</dbReference>
<name>A0A6G1ZF24_9BACT</name>
<dbReference type="GO" id="GO:0035999">
    <property type="term" value="P:tetrahydrofolate interconversion"/>
    <property type="evidence" value="ECO:0007669"/>
    <property type="project" value="TreeGrafter"/>
</dbReference>
<keyword evidence="6" id="KW-0436">Ligase</keyword>
<dbReference type="Gene3D" id="3.40.50.10420">
    <property type="entry name" value="NagB/RpiA/CoA transferase-like"/>
    <property type="match status" value="1"/>
</dbReference>
<dbReference type="AlphaFoldDB" id="A0A6G1ZF24"/>
<keyword evidence="5" id="KW-0460">Magnesium</keyword>
<evidence type="ECO:0000256" key="2">
    <source>
        <dbReference type="ARBA" id="ARBA00022741"/>
    </source>
</evidence>
<feature type="binding site" evidence="4">
    <location>
        <begin position="10"/>
        <end position="14"/>
    </location>
    <ligand>
        <name>ATP</name>
        <dbReference type="ChEBI" id="CHEBI:30616"/>
    </ligand>
</feature>
<evidence type="ECO:0000256" key="4">
    <source>
        <dbReference type="PIRSR" id="PIRSR006806-1"/>
    </source>
</evidence>
<dbReference type="PANTHER" id="PTHR23407">
    <property type="entry name" value="ATPASE INHIBITOR/5-FORMYLTETRAHYDROFOLATE CYCLO-LIGASE"/>
    <property type="match status" value="1"/>
</dbReference>
<dbReference type="GO" id="GO:0030272">
    <property type="term" value="F:5-formyltetrahydrofolate cyclo-ligase activity"/>
    <property type="evidence" value="ECO:0007669"/>
    <property type="project" value="UniProtKB-EC"/>
</dbReference>
<gene>
    <name evidence="6" type="ORF">GKE01_13220</name>
</gene>
<dbReference type="GO" id="GO:0046872">
    <property type="term" value="F:metal ion binding"/>
    <property type="evidence" value="ECO:0007669"/>
    <property type="project" value="UniProtKB-KW"/>
</dbReference>
<dbReference type="GO" id="GO:0005524">
    <property type="term" value="F:ATP binding"/>
    <property type="evidence" value="ECO:0007669"/>
    <property type="project" value="UniProtKB-KW"/>
</dbReference>
<evidence type="ECO:0000256" key="1">
    <source>
        <dbReference type="ARBA" id="ARBA00010638"/>
    </source>
</evidence>
<dbReference type="EMBL" id="WKLP01000018">
    <property type="protein sequence ID" value="MRY12422.1"/>
    <property type="molecule type" value="Genomic_DNA"/>
</dbReference>
<keyword evidence="2 4" id="KW-0547">Nucleotide-binding</keyword>
<keyword evidence="3 4" id="KW-0067">ATP-binding</keyword>
<dbReference type="Pfam" id="PF01812">
    <property type="entry name" value="5-FTHF_cyc-lig"/>
    <property type="match status" value="1"/>
</dbReference>
<evidence type="ECO:0000256" key="3">
    <source>
        <dbReference type="ARBA" id="ARBA00022840"/>
    </source>
</evidence>
<dbReference type="InterPro" id="IPR002698">
    <property type="entry name" value="FTHF_cligase"/>
</dbReference>